<sequence>EHEKKYHLKLNSKIDFCSCVKDILIKHTKKLFYIYFF</sequence>
<gene>
    <name evidence="1" type="ORF">M5D96_008456</name>
</gene>
<feature type="non-terminal residue" evidence="1">
    <location>
        <position position="1"/>
    </location>
</feature>
<accession>A0A9P9YL55</accession>
<organism evidence="1 2">
    <name type="scientific">Drosophila gunungcola</name>
    <name type="common">fruit fly</name>
    <dbReference type="NCBI Taxonomy" id="103775"/>
    <lineage>
        <taxon>Eukaryota</taxon>
        <taxon>Metazoa</taxon>
        <taxon>Ecdysozoa</taxon>
        <taxon>Arthropoda</taxon>
        <taxon>Hexapoda</taxon>
        <taxon>Insecta</taxon>
        <taxon>Pterygota</taxon>
        <taxon>Neoptera</taxon>
        <taxon>Endopterygota</taxon>
        <taxon>Diptera</taxon>
        <taxon>Brachycera</taxon>
        <taxon>Muscomorpha</taxon>
        <taxon>Ephydroidea</taxon>
        <taxon>Drosophilidae</taxon>
        <taxon>Drosophila</taxon>
        <taxon>Sophophora</taxon>
    </lineage>
</organism>
<evidence type="ECO:0000313" key="2">
    <source>
        <dbReference type="Proteomes" id="UP001059596"/>
    </source>
</evidence>
<name>A0A9P9YL55_9MUSC</name>
<reference evidence="1" key="1">
    <citation type="journal article" date="2023" name="Genome Biol. Evol.">
        <title>Long-read-based Genome Assembly of Drosophila gunungcola Reveals Fewer Chemosensory Genes in Flower-breeding Species.</title>
        <authorList>
            <person name="Negi A."/>
            <person name="Liao B.Y."/>
            <person name="Yeh S.D."/>
        </authorList>
    </citation>
    <scope>NUCLEOTIDE SEQUENCE</scope>
    <source>
        <strain evidence="1">Sukarami</strain>
    </source>
</reference>
<proteinExistence type="predicted"/>
<keyword evidence="2" id="KW-1185">Reference proteome</keyword>
<protein>
    <submittedName>
        <fullName evidence="1">Uncharacterized protein</fullName>
    </submittedName>
</protein>
<dbReference type="EMBL" id="JAMKOV010000007">
    <property type="protein sequence ID" value="KAI8038549.1"/>
    <property type="molecule type" value="Genomic_DNA"/>
</dbReference>
<comment type="caution">
    <text evidence="1">The sequence shown here is derived from an EMBL/GenBank/DDBJ whole genome shotgun (WGS) entry which is preliminary data.</text>
</comment>
<evidence type="ECO:0000313" key="1">
    <source>
        <dbReference type="EMBL" id="KAI8038549.1"/>
    </source>
</evidence>
<dbReference type="AlphaFoldDB" id="A0A9P9YL55"/>
<dbReference type="Proteomes" id="UP001059596">
    <property type="component" value="Unassembled WGS sequence"/>
</dbReference>